<dbReference type="Pfam" id="PF03265">
    <property type="entry name" value="DNase_II"/>
    <property type="match status" value="1"/>
</dbReference>
<proteinExistence type="inferred from homology"/>
<evidence type="ECO:0000256" key="1">
    <source>
        <dbReference type="ARBA" id="ARBA00007527"/>
    </source>
</evidence>
<feature type="chain" id="PRO_5007286217" evidence="3">
    <location>
        <begin position="24"/>
        <end position="367"/>
    </location>
</feature>
<dbReference type="EMBL" id="GEDV01006371">
    <property type="protein sequence ID" value="JAP82186.1"/>
    <property type="molecule type" value="Transcribed_RNA"/>
</dbReference>
<sequence length="367" mass="41431">MTTFRIDALVFVVASIIANSSLGYGKISCKNAKGKDVDWFVVYKIPKTKPNARSFKQPNGGEMAYYDNYSKKLKWTLLDSDINNTNGNPIYNTLAPIYKTGSKIAFLAYNDQLPHPFNGTRGGHTKGVLMAGNGMDLGAVWLQHSVPRFVGDVKKPYSYPNNGRENGQLFFCITFPLGTVEKISYHLQLQGANVYQVRYQQWTETYQQFASLLKGQYIRKLNGIAVDILMTRKSRPVVAIAKSPKWMKDIYTEELSGQMKDSMIVQTWKNGAGGAQTMHCRGEYTVTDVEDVDVHTQKGTLAFSSREDHSKWSVARKKAVFCFSSLNRMVSQWKRGGEITCILDLSLASLFRESIFKRNQCKGKQEK</sequence>
<keyword evidence="3" id="KW-0732">Signal</keyword>
<dbReference type="PANTHER" id="PTHR10858:SF23">
    <property type="entry name" value="DEOXYRIBONUCLEASE II"/>
    <property type="match status" value="1"/>
</dbReference>
<dbReference type="GO" id="GO:0006309">
    <property type="term" value="P:apoptotic DNA fragmentation"/>
    <property type="evidence" value="ECO:0007669"/>
    <property type="project" value="TreeGrafter"/>
</dbReference>
<comment type="similarity">
    <text evidence="1">Belongs to the DNase II family.</text>
</comment>
<evidence type="ECO:0000313" key="4">
    <source>
        <dbReference type="EMBL" id="JAP82186.1"/>
    </source>
</evidence>
<dbReference type="GO" id="GO:0004531">
    <property type="term" value="F:deoxyribonuclease II activity"/>
    <property type="evidence" value="ECO:0007669"/>
    <property type="project" value="InterPro"/>
</dbReference>
<reference evidence="4" key="1">
    <citation type="journal article" date="2016" name="Ticks Tick Borne Dis.">
        <title>De novo assembly and annotation of the salivary gland transcriptome of Rhipicephalus appendiculatus male and female ticks during blood feeding.</title>
        <authorList>
            <person name="de Castro M.H."/>
            <person name="de Klerk D."/>
            <person name="Pienaar R."/>
            <person name="Latif A.A."/>
            <person name="Rees D.J."/>
            <person name="Mans B.J."/>
        </authorList>
    </citation>
    <scope>NUCLEOTIDE SEQUENCE</scope>
    <source>
        <tissue evidence="4">Salivary glands</tissue>
    </source>
</reference>
<dbReference type="CDD" id="cd09120">
    <property type="entry name" value="PLDc_DNaseII_1"/>
    <property type="match status" value="1"/>
</dbReference>
<evidence type="ECO:0000256" key="2">
    <source>
        <dbReference type="ARBA" id="ARBA00022801"/>
    </source>
</evidence>
<evidence type="ECO:0000256" key="3">
    <source>
        <dbReference type="SAM" id="SignalP"/>
    </source>
</evidence>
<name>A0A131YVK3_RHIAP</name>
<dbReference type="PANTHER" id="PTHR10858">
    <property type="entry name" value="DEOXYRIBONUCLEASE II"/>
    <property type="match status" value="1"/>
</dbReference>
<feature type="signal peptide" evidence="3">
    <location>
        <begin position="1"/>
        <end position="23"/>
    </location>
</feature>
<dbReference type="AlphaFoldDB" id="A0A131YVK3"/>
<dbReference type="InterPro" id="IPR004947">
    <property type="entry name" value="DNase_II"/>
</dbReference>
<protein>
    <submittedName>
        <fullName evidence="4">Deoxyribonuclease II</fullName>
    </submittedName>
</protein>
<accession>A0A131YVK3</accession>
<keyword evidence="2" id="KW-0378">Hydrolase</keyword>
<organism evidence="4">
    <name type="scientific">Rhipicephalus appendiculatus</name>
    <name type="common">Brown ear tick</name>
    <dbReference type="NCBI Taxonomy" id="34631"/>
    <lineage>
        <taxon>Eukaryota</taxon>
        <taxon>Metazoa</taxon>
        <taxon>Ecdysozoa</taxon>
        <taxon>Arthropoda</taxon>
        <taxon>Chelicerata</taxon>
        <taxon>Arachnida</taxon>
        <taxon>Acari</taxon>
        <taxon>Parasitiformes</taxon>
        <taxon>Ixodida</taxon>
        <taxon>Ixodoidea</taxon>
        <taxon>Ixodidae</taxon>
        <taxon>Rhipicephalinae</taxon>
        <taxon>Rhipicephalus</taxon>
        <taxon>Rhipicephalus</taxon>
    </lineage>
</organism>